<evidence type="ECO:0000313" key="8">
    <source>
        <dbReference type="Proteomes" id="UP000041254"/>
    </source>
</evidence>
<dbReference type="OMA" id="IMMLEHT"/>
<feature type="domain" description="GB1/RHD3-type G" evidence="6">
    <location>
        <begin position="133"/>
        <end position="377"/>
    </location>
</feature>
<dbReference type="InParanoid" id="A0A0G4EEA4"/>
<keyword evidence="2" id="KW-0378">Hydrolase</keyword>
<keyword evidence="8" id="KW-1185">Reference proteome</keyword>
<evidence type="ECO:0000313" key="7">
    <source>
        <dbReference type="EMBL" id="CEL93884.1"/>
    </source>
</evidence>
<dbReference type="AlphaFoldDB" id="A0A0G4EEA4"/>
<dbReference type="InterPro" id="IPR036543">
    <property type="entry name" value="Guanylate-bd_C_sf"/>
</dbReference>
<dbReference type="Gene3D" id="1.20.1000.10">
    <property type="entry name" value="Guanylate-binding protein, C-terminal domain"/>
    <property type="match status" value="1"/>
</dbReference>
<sequence length="740" mass="83823">MAFSPSSWFRGWGFGASEAAPVATRTTLDPPSQMPQAYSRTTTGGYAYGATANTQTTASPYTQAAYSGGAAYSGASGAVSVSIPQRGGSSWRPPKNTKTQRQPLRLIDVVKRGSKEVFEIGEEALRHLEGLGGKKVGIISVCGLYRTGKSYLLNLFMDTVGESGSAFRVGDTVHACTDGIWMWGALEDEDCVYILLDCEGTGDTRKDKQHDARLFSLAVLVSTYFIYNSKGIIDEQAIQGLSMITQLVQHLRKQMGDKGGAGLGGGGPMWTPPIFLWVLRDFILELRDQQDNPISATQYLEMALADKTFAAFKREDTRKVRECLVDFFRERDCMTLVQPLIEEDQLQNLHKIPFSQLRPEFRQQVTAIRQKVFTETHKKAVQGLPLNGKSFARLLKAYVEAINAGGIPPVVSTWNAIQHDECSKLCERLGQQFVQRLDEAVQGRTPMPESEIEAIVSRLRAEVQETFKRDALGEDHVVASYANELDQTIQHALRRTNAANEDGARRQVHEWLEASFQQVWQTVSSKQFSSMEDLSHQIDEAKRRYAGIAKGPQQVLDEALREYLERVVRGAQRCLEDAQREKEREEILQKERERAEAEARAAADADYRRQQERLREAETAAAERQGKVDEYIQQLEKQTQEKERVEAELQQKIEAQAQERQQTEATVQVLAQQVEMMRQEMQKQAEDRERERREEQERRRKKKQDKKNKQQPPKQRRGLCSCTRPPPEKDEDEDADEDSP</sequence>
<dbReference type="Proteomes" id="UP000041254">
    <property type="component" value="Unassembled WGS sequence"/>
</dbReference>
<feature type="region of interest" description="Disordered" evidence="5">
    <location>
        <begin position="678"/>
        <end position="740"/>
    </location>
</feature>
<evidence type="ECO:0000256" key="3">
    <source>
        <dbReference type="ARBA" id="ARBA00023134"/>
    </source>
</evidence>
<keyword evidence="3" id="KW-0342">GTP-binding</keyword>
<organism evidence="7 8">
    <name type="scientific">Vitrella brassicaformis (strain CCMP3155)</name>
    <dbReference type="NCBI Taxonomy" id="1169540"/>
    <lineage>
        <taxon>Eukaryota</taxon>
        <taxon>Sar</taxon>
        <taxon>Alveolata</taxon>
        <taxon>Colpodellida</taxon>
        <taxon>Vitrellaceae</taxon>
        <taxon>Vitrella</taxon>
    </lineage>
</organism>
<dbReference type="SUPFAM" id="SSF52540">
    <property type="entry name" value="P-loop containing nucleoside triphosphate hydrolases"/>
    <property type="match status" value="1"/>
</dbReference>
<dbReference type="Gene3D" id="3.40.50.300">
    <property type="entry name" value="P-loop containing nucleotide triphosphate hydrolases"/>
    <property type="match status" value="1"/>
</dbReference>
<dbReference type="GO" id="GO:0003924">
    <property type="term" value="F:GTPase activity"/>
    <property type="evidence" value="ECO:0007669"/>
    <property type="project" value="InterPro"/>
</dbReference>
<dbReference type="EMBL" id="CDMY01000198">
    <property type="protein sequence ID" value="CEL93884.1"/>
    <property type="molecule type" value="Genomic_DNA"/>
</dbReference>
<dbReference type="SUPFAM" id="SSF48340">
    <property type="entry name" value="Interferon-induced guanylate-binding protein 1 (GBP1), C-terminal domain"/>
    <property type="match status" value="1"/>
</dbReference>
<dbReference type="PROSITE" id="PS51715">
    <property type="entry name" value="G_GB1_RHD3"/>
    <property type="match status" value="1"/>
</dbReference>
<dbReference type="InterPro" id="IPR027417">
    <property type="entry name" value="P-loop_NTPase"/>
</dbReference>
<dbReference type="InterPro" id="IPR030386">
    <property type="entry name" value="G_GB1_RHD3_dom"/>
</dbReference>
<dbReference type="Pfam" id="PF02263">
    <property type="entry name" value="GBP"/>
    <property type="match status" value="1"/>
</dbReference>
<evidence type="ECO:0000259" key="6">
    <source>
        <dbReference type="PROSITE" id="PS51715"/>
    </source>
</evidence>
<dbReference type="Pfam" id="PF02841">
    <property type="entry name" value="GBP_C"/>
    <property type="match status" value="1"/>
</dbReference>
<dbReference type="InterPro" id="IPR003191">
    <property type="entry name" value="Guanylate-bd/ATL_C"/>
</dbReference>
<evidence type="ECO:0000256" key="2">
    <source>
        <dbReference type="ARBA" id="ARBA00022801"/>
    </source>
</evidence>
<accession>A0A0G4EEA4</accession>
<name>A0A0G4EEA4_VITBC</name>
<proteinExistence type="inferred from homology"/>
<evidence type="ECO:0000256" key="4">
    <source>
        <dbReference type="PROSITE-ProRule" id="PRU01052"/>
    </source>
</evidence>
<dbReference type="OrthoDB" id="2135133at2759"/>
<dbReference type="GO" id="GO:0005525">
    <property type="term" value="F:GTP binding"/>
    <property type="evidence" value="ECO:0007669"/>
    <property type="project" value="UniProtKB-KW"/>
</dbReference>
<feature type="compositionally biased region" description="Acidic residues" evidence="5">
    <location>
        <begin position="729"/>
        <end position="740"/>
    </location>
</feature>
<dbReference type="InterPro" id="IPR015894">
    <property type="entry name" value="Guanylate-bd_N"/>
</dbReference>
<gene>
    <name evidence="7" type="ORF">Vbra_11420</name>
</gene>
<evidence type="ECO:0000256" key="1">
    <source>
        <dbReference type="ARBA" id="ARBA00022741"/>
    </source>
</evidence>
<evidence type="ECO:0000256" key="5">
    <source>
        <dbReference type="SAM" id="MobiDB-lite"/>
    </source>
</evidence>
<comment type="similarity">
    <text evidence="4">Belongs to the TRAFAC class dynamin-like GTPase superfamily. GB1/RHD3 GTPase family.</text>
</comment>
<feature type="region of interest" description="Disordered" evidence="5">
    <location>
        <begin position="599"/>
        <end position="625"/>
    </location>
</feature>
<dbReference type="STRING" id="1169540.A0A0G4EEA4"/>
<reference evidence="7 8" key="1">
    <citation type="submission" date="2014-11" db="EMBL/GenBank/DDBJ databases">
        <authorList>
            <person name="Zhu J."/>
            <person name="Qi W."/>
            <person name="Song R."/>
        </authorList>
    </citation>
    <scope>NUCLEOTIDE SEQUENCE [LARGE SCALE GENOMIC DNA]</scope>
</reference>
<protein>
    <recommendedName>
        <fullName evidence="6">GB1/RHD3-type G domain-containing protein</fullName>
    </recommendedName>
</protein>
<feature type="compositionally biased region" description="Basic and acidic residues" evidence="5">
    <location>
        <begin position="678"/>
        <end position="698"/>
    </location>
</feature>
<dbReference type="PANTHER" id="PTHR10751">
    <property type="entry name" value="GUANYLATE BINDING PROTEIN"/>
    <property type="match status" value="1"/>
</dbReference>
<feature type="compositionally biased region" description="Basic and acidic residues" evidence="5">
    <location>
        <begin position="599"/>
        <end position="618"/>
    </location>
</feature>
<dbReference type="VEuPathDB" id="CryptoDB:Vbra_11420"/>
<dbReference type="CDD" id="cd01851">
    <property type="entry name" value="GBP"/>
    <property type="match status" value="1"/>
</dbReference>
<dbReference type="PhylomeDB" id="A0A0G4EEA4"/>
<keyword evidence="1" id="KW-0547">Nucleotide-binding</keyword>